<dbReference type="PROSITE" id="PS00218">
    <property type="entry name" value="AMINO_ACID_PERMEASE_1"/>
    <property type="match status" value="1"/>
</dbReference>
<sequence length="464" mass="50570">MKDEHLLTQTVAHHQQKKQEKREGTKLSWWQLSLIGIGSVIGAGFFLGTGLSIKTAGPSILIDYIIAGVTAYFVFSALAEMITNDPQKGTFRIYAKKAFGHSFGFVSGWMYWLSGILIMSSEIVALSTFTQFWFPYVPLWIFSILYAALGFGINLLGASNFGKIESVFAVIKLSTLLIFIVFGALLLFHIITPSELASAKDAGISPFMPEGIKGTWAALIFVFFSFGGIAVLGIASHELRDQKDVPKAGKGTLFSLVTVYVLSLFFVMSMVSWTKINESESPFVTALSTYHIPFLDSIFNIIIISAAFSTMVGALFSITNVMISLAVDGDAPKGFAEKNDRGVAVKSLMITAVGLGVSILFSFLLPNEVYEYITTAAGVMLILNWGVILVSHIKLHPSYDASNGKFKMFGYPFTSYAGIALILLAISGALVHANQRIGLFISLGLILMIYLSYWGVFGRGHKGH</sequence>
<proteinExistence type="predicted"/>
<keyword evidence="3 7" id="KW-0812">Transmembrane</keyword>
<evidence type="ECO:0000256" key="6">
    <source>
        <dbReference type="ARBA" id="ARBA00023136"/>
    </source>
</evidence>
<dbReference type="GO" id="GO:0005886">
    <property type="term" value="C:plasma membrane"/>
    <property type="evidence" value="ECO:0007669"/>
    <property type="project" value="UniProtKB-SubCell"/>
</dbReference>
<dbReference type="eggNOG" id="COG1113">
    <property type="taxonomic scope" value="Bacteria"/>
</dbReference>
<feature type="transmembrane region" description="Helical" evidence="7">
    <location>
        <begin position="348"/>
        <end position="366"/>
    </location>
</feature>
<accession>A0A0P6W4A2</accession>
<keyword evidence="4" id="KW-0029">Amino-acid transport</keyword>
<keyword evidence="2" id="KW-0813">Transport</keyword>
<dbReference type="PANTHER" id="PTHR43495">
    <property type="entry name" value="GABA PERMEASE"/>
    <property type="match status" value="1"/>
</dbReference>
<name>A0A0P6W4A2_9BACI</name>
<evidence type="ECO:0000256" key="3">
    <source>
        <dbReference type="ARBA" id="ARBA00022692"/>
    </source>
</evidence>
<feature type="transmembrane region" description="Helical" evidence="7">
    <location>
        <begin position="253"/>
        <end position="273"/>
    </location>
</feature>
<dbReference type="AlphaFoldDB" id="A0A0P6W4A2"/>
<evidence type="ECO:0000256" key="2">
    <source>
        <dbReference type="ARBA" id="ARBA00022448"/>
    </source>
</evidence>
<dbReference type="Gene3D" id="1.20.1740.10">
    <property type="entry name" value="Amino acid/polyamine transporter I"/>
    <property type="match status" value="1"/>
</dbReference>
<feature type="transmembrane region" description="Helical" evidence="7">
    <location>
        <begin position="211"/>
        <end position="232"/>
    </location>
</feature>
<gene>
    <name evidence="9" type="ORF">AM506_06995</name>
</gene>
<feature type="transmembrane region" description="Helical" evidence="7">
    <location>
        <begin position="103"/>
        <end position="125"/>
    </location>
</feature>
<feature type="transmembrane region" description="Helical" evidence="7">
    <location>
        <begin position="372"/>
        <end position="393"/>
    </location>
</feature>
<feature type="transmembrane region" description="Helical" evidence="7">
    <location>
        <begin position="413"/>
        <end position="431"/>
    </location>
</feature>
<feature type="transmembrane region" description="Helical" evidence="7">
    <location>
        <begin position="137"/>
        <end position="157"/>
    </location>
</feature>
<evidence type="ECO:0000259" key="8">
    <source>
        <dbReference type="Pfam" id="PF00324"/>
    </source>
</evidence>
<evidence type="ECO:0000256" key="4">
    <source>
        <dbReference type="ARBA" id="ARBA00022970"/>
    </source>
</evidence>
<evidence type="ECO:0000256" key="7">
    <source>
        <dbReference type="SAM" id="Phobius"/>
    </source>
</evidence>
<dbReference type="PATRIC" id="fig|218284.4.peg.2899"/>
<evidence type="ECO:0000313" key="9">
    <source>
        <dbReference type="EMBL" id="KPL60347.1"/>
    </source>
</evidence>
<dbReference type="Proteomes" id="UP000050398">
    <property type="component" value="Unassembled WGS sequence"/>
</dbReference>
<dbReference type="InterPro" id="IPR004840">
    <property type="entry name" value="Amino_acid_permease_CS"/>
</dbReference>
<feature type="domain" description="Amino acid permease/ SLC12A" evidence="8">
    <location>
        <begin position="32"/>
        <end position="454"/>
    </location>
</feature>
<dbReference type="Pfam" id="PF00324">
    <property type="entry name" value="AA_permease"/>
    <property type="match status" value="1"/>
</dbReference>
<protein>
    <submittedName>
        <fullName evidence="9">Amino acid permease</fullName>
    </submittedName>
</protein>
<dbReference type="InterPro" id="IPR004841">
    <property type="entry name" value="AA-permease/SLC12A_dom"/>
</dbReference>
<evidence type="ECO:0000256" key="1">
    <source>
        <dbReference type="ARBA" id="ARBA00004651"/>
    </source>
</evidence>
<feature type="transmembrane region" description="Helical" evidence="7">
    <location>
        <begin position="437"/>
        <end position="457"/>
    </location>
</feature>
<feature type="transmembrane region" description="Helical" evidence="7">
    <location>
        <begin position="169"/>
        <end position="191"/>
    </location>
</feature>
<reference evidence="9 10" key="1">
    <citation type="submission" date="2015-08" db="EMBL/GenBank/DDBJ databases">
        <title>Draft Genome Sequence of Bacillus vietnamensis UCD-SED5.</title>
        <authorList>
            <person name="Lee R.D."/>
            <person name="Jospin G."/>
            <person name="Lang J.M."/>
            <person name="Coil D.A."/>
            <person name="Eisen J.A."/>
        </authorList>
    </citation>
    <scope>NUCLEOTIDE SEQUENCE [LARGE SCALE GENOMIC DNA]</scope>
    <source>
        <strain evidence="9 10">UCD-SED5</strain>
    </source>
</reference>
<dbReference type="GO" id="GO:0006865">
    <property type="term" value="P:amino acid transport"/>
    <property type="evidence" value="ECO:0007669"/>
    <property type="project" value="UniProtKB-KW"/>
</dbReference>
<feature type="transmembrane region" description="Helical" evidence="7">
    <location>
        <begin position="60"/>
        <end position="82"/>
    </location>
</feature>
<dbReference type="GO" id="GO:0055085">
    <property type="term" value="P:transmembrane transport"/>
    <property type="evidence" value="ECO:0007669"/>
    <property type="project" value="InterPro"/>
</dbReference>
<dbReference type="PANTHER" id="PTHR43495:SF5">
    <property type="entry name" value="GAMMA-AMINOBUTYRIC ACID PERMEASE"/>
    <property type="match status" value="1"/>
</dbReference>
<evidence type="ECO:0000256" key="5">
    <source>
        <dbReference type="ARBA" id="ARBA00022989"/>
    </source>
</evidence>
<comment type="subcellular location">
    <subcellularLocation>
        <location evidence="1">Cell membrane</location>
        <topology evidence="1">Multi-pass membrane protein</topology>
    </subcellularLocation>
</comment>
<comment type="caution">
    <text evidence="9">The sequence shown here is derived from an EMBL/GenBank/DDBJ whole genome shotgun (WGS) entry which is preliminary data.</text>
</comment>
<keyword evidence="6 7" id="KW-0472">Membrane</keyword>
<evidence type="ECO:0000313" key="10">
    <source>
        <dbReference type="Proteomes" id="UP000050398"/>
    </source>
</evidence>
<organism evidence="9 10">
    <name type="scientific">Rossellomorea vietnamensis</name>
    <dbReference type="NCBI Taxonomy" id="218284"/>
    <lineage>
        <taxon>Bacteria</taxon>
        <taxon>Bacillati</taxon>
        <taxon>Bacillota</taxon>
        <taxon>Bacilli</taxon>
        <taxon>Bacillales</taxon>
        <taxon>Bacillaceae</taxon>
        <taxon>Rossellomorea</taxon>
    </lineage>
</organism>
<feature type="transmembrane region" description="Helical" evidence="7">
    <location>
        <begin position="298"/>
        <end position="327"/>
    </location>
</feature>
<dbReference type="RefSeq" id="WP_060671771.1">
    <property type="nucleotide sequence ID" value="NZ_JBCNGU010000013.1"/>
</dbReference>
<dbReference type="OrthoDB" id="9780162at2"/>
<dbReference type="EMBL" id="LIXZ01000004">
    <property type="protein sequence ID" value="KPL60347.1"/>
    <property type="molecule type" value="Genomic_DNA"/>
</dbReference>
<feature type="transmembrane region" description="Helical" evidence="7">
    <location>
        <begin position="27"/>
        <end position="48"/>
    </location>
</feature>
<keyword evidence="5 7" id="KW-1133">Transmembrane helix</keyword>
<dbReference type="PIRSF" id="PIRSF006060">
    <property type="entry name" value="AA_transporter"/>
    <property type="match status" value="1"/>
</dbReference>